<evidence type="ECO:0000313" key="8">
    <source>
        <dbReference type="Proteomes" id="UP001226434"/>
    </source>
</evidence>
<keyword evidence="2" id="KW-0201">Cytochrome c-type biogenesis</keyword>
<name>A0ABT6RB92_9BACT</name>
<dbReference type="RefSeq" id="WP_282333942.1">
    <property type="nucleotide sequence ID" value="NZ_JASBRG010000005.1"/>
</dbReference>
<dbReference type="Proteomes" id="UP001226434">
    <property type="component" value="Unassembled WGS sequence"/>
</dbReference>
<sequence>MRLSAILAVLLPGTLLAQKAAFSIHGKIGSINGVKVYLFYPRNGKSVVDSSMITYGRFAFQGNIDEPVKANMIIRYPGWETHWENTERKTIYLEPGDIRIEGNNSLSTAKVSGKINQDYEVLASALKPSMEKWNELTAYHNALPPEKQKDPVVGAEFNKKKNAVIEEQMTVSLTFIKSHTDNVVSLDALKDFGRLNPDYRVVAPLFDSFSEQVKNSAAGKEYAAMLAEWKRTAVGAMAPEFTLKDTSGNPVTLSGYRGKYVLVDFWASGCVPCRAENPNMIRLYAKFRNRGFEILGVSVDDEKSRQDWLRAIRHDGLEWQQVADSKGWNNEAAQLYSIRRLPQNVLVDPYGKIIAKNLRGKALENKLAELFSL</sequence>
<evidence type="ECO:0000313" key="7">
    <source>
        <dbReference type="EMBL" id="MDI3319839.1"/>
    </source>
</evidence>
<dbReference type="InterPro" id="IPR013766">
    <property type="entry name" value="Thioredoxin_domain"/>
</dbReference>
<keyword evidence="5" id="KW-0732">Signal</keyword>
<comment type="caution">
    <text evidence="7">The sequence shown here is derived from an EMBL/GenBank/DDBJ whole genome shotgun (WGS) entry which is preliminary data.</text>
</comment>
<feature type="domain" description="Thioredoxin" evidence="6">
    <location>
        <begin position="232"/>
        <end position="373"/>
    </location>
</feature>
<evidence type="ECO:0000256" key="4">
    <source>
        <dbReference type="ARBA" id="ARBA00023284"/>
    </source>
</evidence>
<accession>A0ABT6RB92</accession>
<dbReference type="InterPro" id="IPR017937">
    <property type="entry name" value="Thioredoxin_CS"/>
</dbReference>
<keyword evidence="8" id="KW-1185">Reference proteome</keyword>
<dbReference type="InterPro" id="IPR050553">
    <property type="entry name" value="Thioredoxin_ResA/DsbE_sf"/>
</dbReference>
<dbReference type="InterPro" id="IPR025380">
    <property type="entry name" value="DUF4369"/>
</dbReference>
<protein>
    <submittedName>
        <fullName evidence="7">TlpA disulfide reductase family protein</fullName>
    </submittedName>
</protein>
<dbReference type="CDD" id="cd02966">
    <property type="entry name" value="TlpA_like_family"/>
    <property type="match status" value="1"/>
</dbReference>
<dbReference type="Gene3D" id="3.40.30.10">
    <property type="entry name" value="Glutaredoxin"/>
    <property type="match status" value="1"/>
</dbReference>
<gene>
    <name evidence="7" type="ORF">QJ048_08650</name>
</gene>
<organism evidence="7 8">
    <name type="scientific">Pinibacter soli</name>
    <dbReference type="NCBI Taxonomy" id="3044211"/>
    <lineage>
        <taxon>Bacteria</taxon>
        <taxon>Pseudomonadati</taxon>
        <taxon>Bacteroidota</taxon>
        <taxon>Chitinophagia</taxon>
        <taxon>Chitinophagales</taxon>
        <taxon>Chitinophagaceae</taxon>
        <taxon>Pinibacter</taxon>
    </lineage>
</organism>
<dbReference type="Pfam" id="PF00578">
    <property type="entry name" value="AhpC-TSA"/>
    <property type="match status" value="1"/>
</dbReference>
<dbReference type="PANTHER" id="PTHR42852">
    <property type="entry name" value="THIOL:DISULFIDE INTERCHANGE PROTEIN DSBE"/>
    <property type="match status" value="1"/>
</dbReference>
<dbReference type="PANTHER" id="PTHR42852:SF6">
    <property type="entry name" value="THIOL:DISULFIDE INTERCHANGE PROTEIN DSBE"/>
    <property type="match status" value="1"/>
</dbReference>
<keyword evidence="4" id="KW-0676">Redox-active center</keyword>
<dbReference type="PROSITE" id="PS51352">
    <property type="entry name" value="THIOREDOXIN_2"/>
    <property type="match status" value="1"/>
</dbReference>
<dbReference type="EMBL" id="JASBRG010000005">
    <property type="protein sequence ID" value="MDI3319839.1"/>
    <property type="molecule type" value="Genomic_DNA"/>
</dbReference>
<feature type="chain" id="PRO_5047216910" evidence="5">
    <location>
        <begin position="18"/>
        <end position="373"/>
    </location>
</feature>
<comment type="subcellular location">
    <subcellularLocation>
        <location evidence="1">Cell envelope</location>
    </subcellularLocation>
</comment>
<evidence type="ECO:0000256" key="3">
    <source>
        <dbReference type="ARBA" id="ARBA00023157"/>
    </source>
</evidence>
<reference evidence="7 8" key="1">
    <citation type="submission" date="2023-05" db="EMBL/GenBank/DDBJ databases">
        <title>Genome sequence of Pinibacter sp. MAH-24.</title>
        <authorList>
            <person name="Huq M.A."/>
        </authorList>
    </citation>
    <scope>NUCLEOTIDE SEQUENCE [LARGE SCALE GENOMIC DNA]</scope>
    <source>
        <strain evidence="7 8">MAH-24</strain>
    </source>
</reference>
<feature type="signal peptide" evidence="5">
    <location>
        <begin position="1"/>
        <end position="17"/>
    </location>
</feature>
<evidence type="ECO:0000256" key="5">
    <source>
        <dbReference type="SAM" id="SignalP"/>
    </source>
</evidence>
<keyword evidence="3" id="KW-1015">Disulfide bond</keyword>
<dbReference type="Pfam" id="PF14289">
    <property type="entry name" value="DUF4369"/>
    <property type="match status" value="1"/>
</dbReference>
<proteinExistence type="predicted"/>
<dbReference type="InterPro" id="IPR036249">
    <property type="entry name" value="Thioredoxin-like_sf"/>
</dbReference>
<dbReference type="SUPFAM" id="SSF52833">
    <property type="entry name" value="Thioredoxin-like"/>
    <property type="match status" value="1"/>
</dbReference>
<dbReference type="PROSITE" id="PS00194">
    <property type="entry name" value="THIOREDOXIN_1"/>
    <property type="match status" value="1"/>
</dbReference>
<evidence type="ECO:0000259" key="6">
    <source>
        <dbReference type="PROSITE" id="PS51352"/>
    </source>
</evidence>
<dbReference type="InterPro" id="IPR000866">
    <property type="entry name" value="AhpC/TSA"/>
</dbReference>
<evidence type="ECO:0000256" key="2">
    <source>
        <dbReference type="ARBA" id="ARBA00022748"/>
    </source>
</evidence>
<evidence type="ECO:0000256" key="1">
    <source>
        <dbReference type="ARBA" id="ARBA00004196"/>
    </source>
</evidence>